<dbReference type="AlphaFoldDB" id="A0A9Q0APC1"/>
<evidence type="ECO:0000259" key="1">
    <source>
        <dbReference type="PROSITE" id="PS50011"/>
    </source>
</evidence>
<dbReference type="Proteomes" id="UP000829685">
    <property type="component" value="Unassembled WGS sequence"/>
</dbReference>
<dbReference type="GO" id="GO:0005524">
    <property type="term" value="F:ATP binding"/>
    <property type="evidence" value="ECO:0007669"/>
    <property type="project" value="InterPro"/>
</dbReference>
<keyword evidence="3" id="KW-1185">Reference proteome</keyword>
<evidence type="ECO:0000313" key="2">
    <source>
        <dbReference type="EMBL" id="KAI1866421.1"/>
    </source>
</evidence>
<dbReference type="PROSITE" id="PS50011">
    <property type="entry name" value="PROTEIN_KINASE_DOM"/>
    <property type="match status" value="1"/>
</dbReference>
<evidence type="ECO:0000313" key="3">
    <source>
        <dbReference type="Proteomes" id="UP000829685"/>
    </source>
</evidence>
<organism evidence="2 3">
    <name type="scientific">Neoarthrinium moseri</name>
    <dbReference type="NCBI Taxonomy" id="1658444"/>
    <lineage>
        <taxon>Eukaryota</taxon>
        <taxon>Fungi</taxon>
        <taxon>Dikarya</taxon>
        <taxon>Ascomycota</taxon>
        <taxon>Pezizomycotina</taxon>
        <taxon>Sordariomycetes</taxon>
        <taxon>Xylariomycetidae</taxon>
        <taxon>Amphisphaeriales</taxon>
        <taxon>Apiosporaceae</taxon>
        <taxon>Neoarthrinium</taxon>
    </lineage>
</organism>
<dbReference type="GO" id="GO:0004672">
    <property type="term" value="F:protein kinase activity"/>
    <property type="evidence" value="ECO:0007669"/>
    <property type="project" value="InterPro"/>
</dbReference>
<dbReference type="InterPro" id="IPR011009">
    <property type="entry name" value="Kinase-like_dom_sf"/>
</dbReference>
<dbReference type="EMBL" id="JAFIMR010000020">
    <property type="protein sequence ID" value="KAI1866421.1"/>
    <property type="molecule type" value="Genomic_DNA"/>
</dbReference>
<protein>
    <recommendedName>
        <fullName evidence="1">Protein kinase domain-containing protein</fullName>
    </recommendedName>
</protein>
<dbReference type="SUPFAM" id="SSF56112">
    <property type="entry name" value="Protein kinase-like (PK-like)"/>
    <property type="match status" value="1"/>
</dbReference>
<sequence>MAWPQKPPDIRGNETTVGLATPTGMIHGDVHGGNFMFGSVLNHQEHEISPVLHLIDFGQSELWGATVENSTGATAEQYNVLDMGIMMATVITMNTDSKYGAADIEVDLSKLGRPIDTLCPAAGILPDPEARPIIDPCPHVDPDLRLVVAACMADEPQYRPTLAELENWVFSEVCNTYPAHYFRNPGGADYENDSTIQKMVQMCIFNAESGGDLFPRAVL</sequence>
<gene>
    <name evidence="2" type="ORF">JX265_007722</name>
</gene>
<reference evidence="2" key="1">
    <citation type="submission" date="2021-03" db="EMBL/GenBank/DDBJ databases">
        <title>Revisited historic fungal species revealed as producer of novel bioactive compounds through whole genome sequencing and comparative genomics.</title>
        <authorList>
            <person name="Vignolle G.A."/>
            <person name="Hochenegger N."/>
            <person name="Mach R.L."/>
            <person name="Mach-Aigner A.R."/>
            <person name="Javad Rahimi M."/>
            <person name="Salim K.A."/>
            <person name="Chan C.M."/>
            <person name="Lim L.B.L."/>
            <person name="Cai F."/>
            <person name="Druzhinina I.S."/>
            <person name="U'Ren J.M."/>
            <person name="Derntl C."/>
        </authorList>
    </citation>
    <scope>NUCLEOTIDE SEQUENCE</scope>
    <source>
        <strain evidence="2">TUCIM 5799</strain>
    </source>
</reference>
<dbReference type="OrthoDB" id="4062651at2759"/>
<dbReference type="Gene3D" id="1.10.510.10">
    <property type="entry name" value="Transferase(Phosphotransferase) domain 1"/>
    <property type="match status" value="1"/>
</dbReference>
<proteinExistence type="predicted"/>
<comment type="caution">
    <text evidence="2">The sequence shown here is derived from an EMBL/GenBank/DDBJ whole genome shotgun (WGS) entry which is preliminary data.</text>
</comment>
<feature type="domain" description="Protein kinase" evidence="1">
    <location>
        <begin position="1"/>
        <end position="169"/>
    </location>
</feature>
<dbReference type="InterPro" id="IPR000719">
    <property type="entry name" value="Prot_kinase_dom"/>
</dbReference>
<name>A0A9Q0APC1_9PEZI</name>
<accession>A0A9Q0APC1</accession>